<dbReference type="EMBL" id="CP123504">
    <property type="protein sequence ID" value="WGM02973.1"/>
    <property type="molecule type" value="Genomic_DNA"/>
</dbReference>
<dbReference type="InterPro" id="IPR051723">
    <property type="entry name" value="Bact_OM_Invasion-Related"/>
</dbReference>
<feature type="signal peptide" evidence="6">
    <location>
        <begin position="1"/>
        <end position="23"/>
    </location>
</feature>
<evidence type="ECO:0000256" key="4">
    <source>
        <dbReference type="ARBA" id="ARBA00022729"/>
    </source>
</evidence>
<gene>
    <name evidence="8" type="ORF">QE210_07875</name>
</gene>
<dbReference type="GO" id="GO:0044384">
    <property type="term" value="C:host outer membrane"/>
    <property type="evidence" value="ECO:0007669"/>
    <property type="project" value="InterPro"/>
</dbReference>
<dbReference type="AlphaFoldDB" id="A0AA95GPK4"/>
<evidence type="ECO:0000256" key="3">
    <source>
        <dbReference type="ARBA" id="ARBA00022692"/>
    </source>
</evidence>
<dbReference type="Proteomes" id="UP001177595">
    <property type="component" value="Chromosome"/>
</dbReference>
<proteinExistence type="predicted"/>
<dbReference type="PANTHER" id="PTHR35892">
    <property type="entry name" value="OUTER MEMBRANE PROTEIN PAGN-RELATED"/>
    <property type="match status" value="1"/>
</dbReference>
<dbReference type="InterPro" id="IPR027385">
    <property type="entry name" value="Beta-barrel_OMP"/>
</dbReference>
<evidence type="ECO:0000256" key="6">
    <source>
        <dbReference type="SAM" id="SignalP"/>
    </source>
</evidence>
<evidence type="ECO:0000313" key="8">
    <source>
        <dbReference type="EMBL" id="WGM02973.1"/>
    </source>
</evidence>
<keyword evidence="3" id="KW-0812">Transmembrane</keyword>
<protein>
    <submittedName>
        <fullName evidence="8">Ail/Lom family outer membrane beta-barrel protein</fullName>
    </submittedName>
</protein>
<keyword evidence="2" id="KW-1134">Transmembrane beta strand</keyword>
<comment type="subcellular location">
    <subcellularLocation>
        <location evidence="1">Cell outer membrane</location>
        <topology evidence="1">Multi-pass membrane protein</topology>
    </subcellularLocation>
</comment>
<dbReference type="PANTHER" id="PTHR35892:SF2">
    <property type="entry name" value="OUTER MEMBRANE PROTEIN PAGN"/>
    <property type="match status" value="1"/>
</dbReference>
<evidence type="ECO:0000256" key="1">
    <source>
        <dbReference type="ARBA" id="ARBA00004571"/>
    </source>
</evidence>
<dbReference type="Pfam" id="PF13505">
    <property type="entry name" value="OMP_b-brl"/>
    <property type="match status" value="1"/>
</dbReference>
<dbReference type="RefSeq" id="WP_280626082.1">
    <property type="nucleotide sequence ID" value="NZ_CP123504.1"/>
</dbReference>
<feature type="chain" id="PRO_5041668367" evidence="6">
    <location>
        <begin position="24"/>
        <end position="186"/>
    </location>
</feature>
<organism evidence="8 9">
    <name type="scientific">Arsenophonus nasoniae</name>
    <name type="common">son-killer infecting Nasonia vitripennis</name>
    <dbReference type="NCBI Taxonomy" id="638"/>
    <lineage>
        <taxon>Bacteria</taxon>
        <taxon>Pseudomonadati</taxon>
        <taxon>Pseudomonadota</taxon>
        <taxon>Gammaproteobacteria</taxon>
        <taxon>Enterobacterales</taxon>
        <taxon>Morganellaceae</taxon>
        <taxon>Arsenophonus</taxon>
    </lineage>
</organism>
<accession>A0AA95GPK4</accession>
<dbReference type="Gene3D" id="2.40.160.20">
    <property type="match status" value="1"/>
</dbReference>
<feature type="domain" description="Outer membrane protein beta-barrel" evidence="7">
    <location>
        <begin position="14"/>
        <end position="186"/>
    </location>
</feature>
<evidence type="ECO:0000313" key="9">
    <source>
        <dbReference type="Proteomes" id="UP001177595"/>
    </source>
</evidence>
<dbReference type="GO" id="GO:0009279">
    <property type="term" value="C:cell outer membrane"/>
    <property type="evidence" value="ECO:0007669"/>
    <property type="project" value="UniProtKB-SubCell"/>
</dbReference>
<dbReference type="PROSITE" id="PS00695">
    <property type="entry name" value="ENT_VIR_OMP_2"/>
    <property type="match status" value="1"/>
</dbReference>
<dbReference type="PROSITE" id="PS00694">
    <property type="entry name" value="ENT_VIR_OMP_1"/>
    <property type="match status" value="1"/>
</dbReference>
<evidence type="ECO:0000259" key="7">
    <source>
        <dbReference type="Pfam" id="PF13505"/>
    </source>
</evidence>
<dbReference type="InterPro" id="IPR011250">
    <property type="entry name" value="OMP/PagP_B-barrel"/>
</dbReference>
<keyword evidence="4 6" id="KW-0732">Signal</keyword>
<dbReference type="SUPFAM" id="SSF56925">
    <property type="entry name" value="OMPA-like"/>
    <property type="match status" value="1"/>
</dbReference>
<evidence type="ECO:0000256" key="5">
    <source>
        <dbReference type="ARBA" id="ARBA00023136"/>
    </source>
</evidence>
<dbReference type="PRINTS" id="PR00316">
    <property type="entry name" value="ENTEROVIROMP"/>
</dbReference>
<reference evidence="8" key="1">
    <citation type="submission" date="2023-04" db="EMBL/GenBank/DDBJ databases">
        <title>Genome dynamics across the evolutionary transition to endosymbiosis.</title>
        <authorList>
            <person name="Siozios S."/>
            <person name="Nadal-Jimenez P."/>
            <person name="Azagi T."/>
            <person name="Sprong H."/>
            <person name="Frost C.L."/>
            <person name="Parratt S.R."/>
            <person name="Taylor G."/>
            <person name="Brettell L."/>
            <person name="Lew K.C."/>
            <person name="Croft L."/>
            <person name="King K.C."/>
            <person name="Brockhurst M.A."/>
            <person name="Hypsa V."/>
            <person name="Novakova E."/>
            <person name="Darby A.C."/>
            <person name="Hurst G.D.D."/>
        </authorList>
    </citation>
    <scope>NUCLEOTIDE SEQUENCE</scope>
    <source>
        <strain evidence="8">APv</strain>
    </source>
</reference>
<keyword evidence="5" id="KW-0472">Membrane</keyword>
<sequence length="186" mass="21194">MKKILVSAVVASIFTNITVSANAAGKNTLSLDYAQSHLQFKDEEFKDKPKGVNIKYRYEIDNHWGFIGSLTYTHQEDYLKLNNIKLTDVDIYYSSLNFGPSYRFNKNISIYGLIGAARARIEAKSPRVSTFKDTETELVYGVGLQINPVKNIAFDVAYEYSKLSFEHSNLKDIKFGTWMLGVGYRF</sequence>
<name>A0AA95GPK4_9GAMM</name>
<evidence type="ECO:0000256" key="2">
    <source>
        <dbReference type="ARBA" id="ARBA00022452"/>
    </source>
</evidence>
<dbReference type="InterPro" id="IPR000758">
    <property type="entry name" value="Enterovir_OMP"/>
</dbReference>